<feature type="transmembrane region" description="Helical" evidence="2">
    <location>
        <begin position="442"/>
        <end position="464"/>
    </location>
</feature>
<evidence type="ECO:0000256" key="1">
    <source>
        <dbReference type="SAM" id="MobiDB-lite"/>
    </source>
</evidence>
<dbReference type="SUPFAM" id="SSF117281">
    <property type="entry name" value="Kelch motif"/>
    <property type="match status" value="1"/>
</dbReference>
<name>A0AA39ZD28_9PEZI</name>
<feature type="compositionally biased region" description="Basic and acidic residues" evidence="1">
    <location>
        <begin position="1097"/>
        <end position="1109"/>
    </location>
</feature>
<keyword evidence="2" id="KW-0472">Membrane</keyword>
<dbReference type="EMBL" id="JAULSY010000052">
    <property type="protein sequence ID" value="KAK0668707.1"/>
    <property type="molecule type" value="Genomic_DNA"/>
</dbReference>
<feature type="compositionally biased region" description="Gly residues" evidence="1">
    <location>
        <begin position="806"/>
        <end position="816"/>
    </location>
</feature>
<keyword evidence="4" id="KW-1185">Reference proteome</keyword>
<sequence>MAGPHRLGSRIRWTATAIVLSTVVSAQLPYIPTTILLPPPDTKGDPIDTAYIFTPAGDDNNVELLSLNLSSLTTTVLSAPPITGAFTPTIFANGTLGIFAGDCSSQSDGSLWTWSPDSASSTSPRWHPHPQPSLAPFHLGGSISFSLQLSPIISPPTLYLYGGMCPFTNASDDPIPYDSQQSSAVYSNSMFRLPLSSSPSSASSQTGDYLSSPGPPIPNAGFTLTALQPSLSNRTTASGERALTQQNGWVLLGGHTQQAFINMSTAAVWSLPEETWSFIPIHGGSQKVDSRSGHTAVLSEDGTKLVVYGGWVGDTGTKAEPEVVVVDMGLGGLGDWSWADVRGEVEGNDGEGRYGHGAAVLPGDVMVVYGGWGTGGGEKRKRQDGEGLGLRFLDLKKMKWVDEYVLPKSSSGGSGQGNGGDGNNGDGDGEGQGDESGKNTQIGLGVGLGVGFLILFLVAGFIFYRRRRQQTRSRNDALRDLSQGINGSLPRGITSDDTDDEMLEREHGLMFPWTAASAREWYVGGDGPYSLGRKSLAYEGLRGGVRKTGGSLYMPPPPPSAKNARGLYQPTNKSTSYEFGPSGGAGRSNLISPIYEADEDDEADLGQQPRHHHIGRVSPEKPRDSSEDDDPFLTPTTATTPIGGLFPPPSISSRSGGSSPERKPQPPPPPPPPPQAQDPEVQNWQNDVDVADAVLTARIGRRKSIAAKTPPRLYLGHQNSVTATRSPTRGPDTPTHLMEERTGSNLSEASAFSFIPGAERQQLRVNAATGEVKPSSSGSGGSSSSAPTFSTARSSFPVLQTEGPGLLHGGGGGGGQQTEPTTYDDGQGGYEIHHYDGYKDEEDADYVYVPGSPSKSKAPQRRSWLGSIRRVFEKGTPESSATGGSREDLSSGVGQLESGTGVDSGLVQRQGTLQRRKQNRQSWGGEETQDGEWDIERAVEQRLVQVMFTVPKERLRVVNAEIEQEGEVGEVVREGDREFDAGYYDTWDAEPPTPTPTQMDKGKGKLPDIELLRPPSQGEEDEERDRKRESVAGSIMTTHTMGISPSTSLRQAEIKTEGLHTAEAVRYERLEVNPGVSLSPTTMTPERVMRPKKSRTRVLEMVESIESKSSRSSLRGSEAEEEVTPKTG</sequence>
<evidence type="ECO:0000256" key="2">
    <source>
        <dbReference type="SAM" id="Phobius"/>
    </source>
</evidence>
<evidence type="ECO:0000313" key="4">
    <source>
        <dbReference type="Proteomes" id="UP001174997"/>
    </source>
</evidence>
<protein>
    <submittedName>
        <fullName evidence="3">Uncharacterized protein</fullName>
    </submittedName>
</protein>
<feature type="region of interest" description="Disordered" evidence="1">
    <location>
        <begin position="762"/>
        <end position="837"/>
    </location>
</feature>
<feature type="compositionally biased region" description="Pro residues" evidence="1">
    <location>
        <begin position="665"/>
        <end position="676"/>
    </location>
</feature>
<keyword evidence="2" id="KW-0812">Transmembrane</keyword>
<feature type="region of interest" description="Disordered" evidence="1">
    <location>
        <begin position="871"/>
        <end position="931"/>
    </location>
</feature>
<feature type="compositionally biased region" description="Low complexity" evidence="1">
    <location>
        <begin position="774"/>
        <end position="805"/>
    </location>
</feature>
<proteinExistence type="predicted"/>
<feature type="region of interest" description="Disordered" evidence="1">
    <location>
        <begin position="1076"/>
        <end position="1128"/>
    </location>
</feature>
<feature type="region of interest" description="Disordered" evidence="1">
    <location>
        <begin position="983"/>
        <end position="1032"/>
    </location>
</feature>
<dbReference type="Proteomes" id="UP001174997">
    <property type="component" value="Unassembled WGS sequence"/>
</dbReference>
<evidence type="ECO:0000313" key="3">
    <source>
        <dbReference type="EMBL" id="KAK0668707.1"/>
    </source>
</evidence>
<feature type="compositionally biased region" description="Gly residues" evidence="1">
    <location>
        <begin position="412"/>
        <end position="426"/>
    </location>
</feature>
<keyword evidence="2" id="KW-1133">Transmembrane helix</keyword>
<gene>
    <name evidence="3" type="ORF">QBC41DRAFT_276292</name>
</gene>
<feature type="region of interest" description="Disordered" evidence="1">
    <location>
        <begin position="603"/>
        <end position="689"/>
    </location>
</feature>
<feature type="region of interest" description="Disordered" evidence="1">
    <location>
        <begin position="701"/>
        <end position="745"/>
    </location>
</feature>
<dbReference type="InterPro" id="IPR015915">
    <property type="entry name" value="Kelch-typ_b-propeller"/>
</dbReference>
<feature type="region of interest" description="Disordered" evidence="1">
    <location>
        <begin position="548"/>
        <end position="590"/>
    </location>
</feature>
<accession>A0AA39ZD28</accession>
<feature type="compositionally biased region" description="Polar residues" evidence="1">
    <location>
        <begin position="717"/>
        <end position="727"/>
    </location>
</feature>
<dbReference type="AlphaFoldDB" id="A0AA39ZD28"/>
<dbReference type="Gene3D" id="2.120.10.80">
    <property type="entry name" value="Kelch-type beta propeller"/>
    <property type="match status" value="1"/>
</dbReference>
<reference evidence="3" key="1">
    <citation type="submission" date="2023-06" db="EMBL/GenBank/DDBJ databases">
        <title>Genome-scale phylogeny and comparative genomics of the fungal order Sordariales.</title>
        <authorList>
            <consortium name="Lawrence Berkeley National Laboratory"/>
            <person name="Hensen N."/>
            <person name="Bonometti L."/>
            <person name="Westerberg I."/>
            <person name="Brannstrom I.O."/>
            <person name="Guillou S."/>
            <person name="Cros-Aarteil S."/>
            <person name="Calhoun S."/>
            <person name="Haridas S."/>
            <person name="Kuo A."/>
            <person name="Mondo S."/>
            <person name="Pangilinan J."/>
            <person name="Riley R."/>
            <person name="Labutti K."/>
            <person name="Andreopoulos B."/>
            <person name="Lipzen A."/>
            <person name="Chen C."/>
            <person name="Yanf M."/>
            <person name="Daum C."/>
            <person name="Ng V."/>
            <person name="Clum A."/>
            <person name="Steindorff A."/>
            <person name="Ohm R."/>
            <person name="Martin F."/>
            <person name="Silar P."/>
            <person name="Natvig D."/>
            <person name="Lalanne C."/>
            <person name="Gautier V."/>
            <person name="Ament-Velasquez S.L."/>
            <person name="Kruys A."/>
            <person name="Hutchinson M.I."/>
            <person name="Powell A.J."/>
            <person name="Barry K."/>
            <person name="Miller A.N."/>
            <person name="Grigoriev I.V."/>
            <person name="Debuchy R."/>
            <person name="Gladieux P."/>
            <person name="Thoren M.H."/>
            <person name="Johannesson H."/>
        </authorList>
    </citation>
    <scope>NUCLEOTIDE SEQUENCE</scope>
    <source>
        <strain evidence="3">CBS 307.81</strain>
    </source>
</reference>
<feature type="compositionally biased region" description="Basic and acidic residues" evidence="1">
    <location>
        <begin position="1000"/>
        <end position="1011"/>
    </location>
</feature>
<comment type="caution">
    <text evidence="3">The sequence shown here is derived from an EMBL/GenBank/DDBJ whole genome shotgun (WGS) entry which is preliminary data.</text>
</comment>
<feature type="region of interest" description="Disordered" evidence="1">
    <location>
        <begin position="407"/>
        <end position="438"/>
    </location>
</feature>
<organism evidence="3 4">
    <name type="scientific">Cercophora samala</name>
    <dbReference type="NCBI Taxonomy" id="330535"/>
    <lineage>
        <taxon>Eukaryota</taxon>
        <taxon>Fungi</taxon>
        <taxon>Dikarya</taxon>
        <taxon>Ascomycota</taxon>
        <taxon>Pezizomycotina</taxon>
        <taxon>Sordariomycetes</taxon>
        <taxon>Sordariomycetidae</taxon>
        <taxon>Sordariales</taxon>
        <taxon>Lasiosphaeriaceae</taxon>
        <taxon>Cercophora</taxon>
    </lineage>
</organism>